<dbReference type="InterPro" id="IPR026349">
    <property type="entry name" value="CHP04255"/>
</dbReference>
<protein>
    <submittedName>
        <fullName evidence="1">TIGR04255 family protein</fullName>
    </submittedName>
</protein>
<dbReference type="EMBL" id="WPHM01000006">
    <property type="protein sequence ID" value="MUZ58484.1"/>
    <property type="molecule type" value="Genomic_DNA"/>
</dbReference>
<reference evidence="1 2" key="1">
    <citation type="submission" date="2019-12" db="EMBL/GenBank/DDBJ databases">
        <title>Whole-genome sequencing of Allorhizobium vitis.</title>
        <authorList>
            <person name="Gan H.M."/>
            <person name="Szegedi E."/>
            <person name="Burr T."/>
            <person name="Savka M.A."/>
        </authorList>
    </citation>
    <scope>NUCLEOTIDE SEQUENCE [LARGE SCALE GENOMIC DNA]</scope>
    <source>
        <strain evidence="1 2">CG989</strain>
    </source>
</reference>
<gene>
    <name evidence="1" type="ORF">GOZ95_13575</name>
</gene>
<name>A0AAE4WDN5_AGRVI</name>
<dbReference type="NCBIfam" id="TIGR04255">
    <property type="entry name" value="sporadTIGR04255"/>
    <property type="match status" value="1"/>
</dbReference>
<comment type="caution">
    <text evidence="1">The sequence shown here is derived from an EMBL/GenBank/DDBJ whole genome shotgun (WGS) entry which is preliminary data.</text>
</comment>
<organism evidence="1 2">
    <name type="scientific">Agrobacterium vitis</name>
    <name type="common">Rhizobium vitis</name>
    <dbReference type="NCBI Taxonomy" id="373"/>
    <lineage>
        <taxon>Bacteria</taxon>
        <taxon>Pseudomonadati</taxon>
        <taxon>Pseudomonadota</taxon>
        <taxon>Alphaproteobacteria</taxon>
        <taxon>Hyphomicrobiales</taxon>
        <taxon>Rhizobiaceae</taxon>
        <taxon>Rhizobium/Agrobacterium group</taxon>
        <taxon>Agrobacterium</taxon>
    </lineage>
</organism>
<dbReference type="Proteomes" id="UP000436692">
    <property type="component" value="Unassembled WGS sequence"/>
</dbReference>
<proteinExistence type="predicted"/>
<sequence length="301" mass="33251">MWLLNFISNPDPSASSRVPCMCLVLCIVQVSTKGRTTMAKANNAPVKYVIGVVRFPAVADLDKFAGAIQTALGDEYPFGKPQMVTEVGVMIDDGGVKVQQTDTPVWQFLNKTRDCGIIVNRGLVGVHTTAYVDHQHFITEMMKVIETVRKIEGGPVRYVEALAMRYVDVIEPLEGGDLLDYIDAGVLPSRIDVDGLDVNEGMHVLIMKSAMGNVRLQVLRNPNTVLPSDLHSPLLIENGWSLERPTGEFVTIDTDHAAFYAPPREFAKVDFEGDMLSLRKPISDIFTKIATPYAMEVWGLK</sequence>
<dbReference type="AlphaFoldDB" id="A0AAE4WDN5"/>
<accession>A0AAE4WDN5</accession>
<evidence type="ECO:0000313" key="2">
    <source>
        <dbReference type="Proteomes" id="UP000436692"/>
    </source>
</evidence>
<evidence type="ECO:0000313" key="1">
    <source>
        <dbReference type="EMBL" id="MUZ58484.1"/>
    </source>
</evidence>